<dbReference type="GeneID" id="30036258"/>
<feature type="transmembrane region" description="Helical" evidence="1">
    <location>
        <begin position="504"/>
        <end position="526"/>
    </location>
</feature>
<dbReference type="OrthoDB" id="445301at2759"/>
<dbReference type="PANTHER" id="PTHR13304:SF0">
    <property type="entry name" value="GLYCOSYLPHOSPHATIDYLINOSITOL ANCHOR ATTACHMENT 1 PROTEIN"/>
    <property type="match status" value="1"/>
</dbReference>
<dbReference type="Proteomes" id="UP000189580">
    <property type="component" value="Chromosome c"/>
</dbReference>
<dbReference type="Pfam" id="PF04114">
    <property type="entry name" value="Gaa1"/>
    <property type="match status" value="1"/>
</dbReference>
<keyword evidence="1" id="KW-0472">Membrane</keyword>
<feature type="transmembrane region" description="Helical" evidence="1">
    <location>
        <begin position="398"/>
        <end position="421"/>
    </location>
</feature>
<sequence length="584" mass="64539">MGIFENLQRRAAKSGLAPKLIASLRYLSLIAALAGIVWLLVLPIDGQYRKTYISENALLPAQARTYFRESEWNIVRGYREEVNMLETASPEQRSQAIVEWMDDIGLKTSVHHWEVAHPGHKNESLSGTNVYGILHSPRGGHAEAMVLTAPWINKDYQFNGGGVALVVALARYFHKWSIWSKNIIFVVSSDSQFSLRSWISAYHTSLPNTAGSIEGAVVLDYPDKSDYLDSVEIFYEGLNGQLPNLDLINTAVIISNHEGLKVFIQGMISAGFNIYKERVQTLFRGILAQLVAGIGPGPGSENFSGWRIDSITLRARGTAGPMDITTFGRIAESLFRSINNLLEHFHQSFFFYFLLSPRKFVSIGTYLPAAMLLANSFLLIAVYNLVMTTKRDFQTIIFVPGIILAVVVATSQLFGYVSLLIESKSVFPFVISGGVVFSLGVPSAIKLLTGKNTFSVSTLLSLHSLTMILYSLFLTTLSTLNFSLSFCLGLVTIPLAWIRPGMPLYKSIILLTISSPWVGLVILSAIKELPPHELILSLVWAWRGLQVWTWGIITGIWLPVWLVCVVVASAPTPAPAPQTEKKAS</sequence>
<feature type="transmembrane region" description="Helical" evidence="1">
    <location>
        <begin position="469"/>
        <end position="498"/>
    </location>
</feature>
<feature type="transmembrane region" description="Helical" evidence="1">
    <location>
        <begin position="547"/>
        <end position="570"/>
    </location>
</feature>
<keyword evidence="3" id="KW-1185">Reference proteome</keyword>
<dbReference type="GO" id="GO:0016255">
    <property type="term" value="P:attachment of GPI anchor to protein"/>
    <property type="evidence" value="ECO:0007669"/>
    <property type="project" value="TreeGrafter"/>
</dbReference>
<dbReference type="GO" id="GO:0042765">
    <property type="term" value="C:GPI-anchor transamidase complex"/>
    <property type="evidence" value="ECO:0007669"/>
    <property type="project" value="InterPro"/>
</dbReference>
<gene>
    <name evidence="2" type="primary">GAA1</name>
    <name evidence="2" type="ORF">AWJ20_4157</name>
</gene>
<dbReference type="RefSeq" id="XP_018733828.1">
    <property type="nucleotide sequence ID" value="XM_018881216.1"/>
</dbReference>
<dbReference type="KEGG" id="slb:AWJ20_4157"/>
<feature type="transmembrane region" description="Helical" evidence="1">
    <location>
        <begin position="20"/>
        <end position="41"/>
    </location>
</feature>
<reference evidence="2 3" key="1">
    <citation type="submission" date="2016-02" db="EMBL/GenBank/DDBJ databases">
        <title>Complete genome sequence and transcriptome regulation of the pentose utilising yeast Sugiyamaella lignohabitans.</title>
        <authorList>
            <person name="Bellasio M."/>
            <person name="Peymann A."/>
            <person name="Valli M."/>
            <person name="Sipitzky M."/>
            <person name="Graf A."/>
            <person name="Sauer M."/>
            <person name="Marx H."/>
            <person name="Mattanovich D."/>
        </authorList>
    </citation>
    <scope>NUCLEOTIDE SEQUENCE [LARGE SCALE GENOMIC DNA]</scope>
    <source>
        <strain evidence="2 3">CBS 10342</strain>
    </source>
</reference>
<keyword evidence="1" id="KW-1133">Transmembrane helix</keyword>
<organism evidence="2 3">
    <name type="scientific">Sugiyamaella lignohabitans</name>
    <dbReference type="NCBI Taxonomy" id="796027"/>
    <lineage>
        <taxon>Eukaryota</taxon>
        <taxon>Fungi</taxon>
        <taxon>Dikarya</taxon>
        <taxon>Ascomycota</taxon>
        <taxon>Saccharomycotina</taxon>
        <taxon>Dipodascomycetes</taxon>
        <taxon>Dipodascales</taxon>
        <taxon>Trichomonascaceae</taxon>
        <taxon>Sugiyamaella</taxon>
    </lineage>
</organism>
<evidence type="ECO:0000256" key="1">
    <source>
        <dbReference type="SAM" id="Phobius"/>
    </source>
</evidence>
<name>A0A161HFL6_9ASCO</name>
<accession>A0A161HFL6</accession>
<dbReference type="InterPro" id="IPR007246">
    <property type="entry name" value="Gaa1"/>
</dbReference>
<feature type="transmembrane region" description="Helical" evidence="1">
    <location>
        <begin position="366"/>
        <end position="386"/>
    </location>
</feature>
<keyword evidence="1" id="KW-0812">Transmembrane</keyword>
<proteinExistence type="predicted"/>
<evidence type="ECO:0000313" key="2">
    <source>
        <dbReference type="EMBL" id="ANB11351.1"/>
    </source>
</evidence>
<evidence type="ECO:0000313" key="3">
    <source>
        <dbReference type="Proteomes" id="UP000189580"/>
    </source>
</evidence>
<dbReference type="PANTHER" id="PTHR13304">
    <property type="entry name" value="GLYCOSYLPHOSPHATIDYLINOSITOL ANCHOR ATTACHMENT 1 PROTEIN"/>
    <property type="match status" value="1"/>
</dbReference>
<dbReference type="AlphaFoldDB" id="A0A161HFL6"/>
<dbReference type="EMBL" id="CP014500">
    <property type="protein sequence ID" value="ANB11351.1"/>
    <property type="molecule type" value="Genomic_DNA"/>
</dbReference>
<dbReference type="PIRSF" id="PIRSF036762">
    <property type="entry name" value="GAA1"/>
    <property type="match status" value="1"/>
</dbReference>
<protein>
    <submittedName>
        <fullName evidence="2">Gaa1p</fullName>
    </submittedName>
</protein>
<feature type="transmembrane region" description="Helical" evidence="1">
    <location>
        <begin position="427"/>
        <end position="448"/>
    </location>
</feature>